<keyword evidence="2" id="KW-1133">Transmembrane helix</keyword>
<evidence type="ECO:0000256" key="2">
    <source>
        <dbReference type="SAM" id="Phobius"/>
    </source>
</evidence>
<reference evidence="4" key="1">
    <citation type="journal article" date="2019" name="Int. J. Syst. Evol. Microbiol.">
        <title>The Global Catalogue of Microorganisms (GCM) 10K type strain sequencing project: providing services to taxonomists for standard genome sequencing and annotation.</title>
        <authorList>
            <consortium name="The Broad Institute Genomics Platform"/>
            <consortium name="The Broad Institute Genome Sequencing Center for Infectious Disease"/>
            <person name="Wu L."/>
            <person name="Ma J."/>
        </authorList>
    </citation>
    <scope>NUCLEOTIDE SEQUENCE [LARGE SCALE GENOMIC DNA]</scope>
    <source>
        <strain evidence="4">CCUG 55585</strain>
    </source>
</reference>
<keyword evidence="4" id="KW-1185">Reference proteome</keyword>
<feature type="transmembrane region" description="Helical" evidence="2">
    <location>
        <begin position="60"/>
        <end position="77"/>
    </location>
</feature>
<name>A0ABW2YFM8_9GAMM</name>
<keyword evidence="2" id="KW-0472">Membrane</keyword>
<feature type="region of interest" description="Disordered" evidence="1">
    <location>
        <begin position="84"/>
        <end position="171"/>
    </location>
</feature>
<evidence type="ECO:0000313" key="3">
    <source>
        <dbReference type="EMBL" id="MFD0725269.1"/>
    </source>
</evidence>
<organism evidence="3 4">
    <name type="scientific">Lysobacter brunescens</name>
    <dbReference type="NCBI Taxonomy" id="262323"/>
    <lineage>
        <taxon>Bacteria</taxon>
        <taxon>Pseudomonadati</taxon>
        <taxon>Pseudomonadota</taxon>
        <taxon>Gammaproteobacteria</taxon>
        <taxon>Lysobacterales</taxon>
        <taxon>Lysobacteraceae</taxon>
        <taxon>Lysobacter</taxon>
    </lineage>
</organism>
<protein>
    <recommendedName>
        <fullName evidence="5">Transmembrane protein</fullName>
    </recommendedName>
</protein>
<accession>A0ABW2YFM8</accession>
<dbReference type="RefSeq" id="WP_386822878.1">
    <property type="nucleotide sequence ID" value="NZ_JBHTIF010000001.1"/>
</dbReference>
<feature type="compositionally biased region" description="Low complexity" evidence="1">
    <location>
        <begin position="113"/>
        <end position="160"/>
    </location>
</feature>
<proteinExistence type="predicted"/>
<feature type="region of interest" description="Disordered" evidence="1">
    <location>
        <begin position="1"/>
        <end position="29"/>
    </location>
</feature>
<comment type="caution">
    <text evidence="3">The sequence shown here is derived from an EMBL/GenBank/DDBJ whole genome shotgun (WGS) entry which is preliminary data.</text>
</comment>
<evidence type="ECO:0000313" key="4">
    <source>
        <dbReference type="Proteomes" id="UP001597110"/>
    </source>
</evidence>
<evidence type="ECO:0008006" key="5">
    <source>
        <dbReference type="Google" id="ProtNLM"/>
    </source>
</evidence>
<dbReference type="Proteomes" id="UP001597110">
    <property type="component" value="Unassembled WGS sequence"/>
</dbReference>
<sequence>MADASRDTAPSGWGDAFAALPLETPPASRWPAIEAALDARNDDGRHDEQAGMTPTWPRRAAWAAVLVVAALPALFWLRPTTDPAPSRSPFTAAPAVEPAAPASNAPQRVAVGPASEAPARTPPRTATSTSASRSTVPPNAARIARAPVTAVATDARATAAQPKPWPRARMASDHEDGASMQAALEPYYKESARLERVIAATRDPRVGSGPAASLAGALDAELAAVDARLAQSGLDADQRLALWRERVDLLRTSAELESQLRLLAAEGDALDGALVRVD</sequence>
<feature type="compositionally biased region" description="Low complexity" evidence="1">
    <location>
        <begin position="89"/>
        <end position="106"/>
    </location>
</feature>
<keyword evidence="2" id="KW-0812">Transmembrane</keyword>
<dbReference type="EMBL" id="JBHTIF010000001">
    <property type="protein sequence ID" value="MFD0725269.1"/>
    <property type="molecule type" value="Genomic_DNA"/>
</dbReference>
<evidence type="ECO:0000256" key="1">
    <source>
        <dbReference type="SAM" id="MobiDB-lite"/>
    </source>
</evidence>
<gene>
    <name evidence="3" type="ORF">ACFQ0E_06590</name>
</gene>